<dbReference type="PANTHER" id="PTHR37540:SF5">
    <property type="entry name" value="TRANSCRIPTION FACTOR DOMAIN-CONTAINING PROTEIN"/>
    <property type="match status" value="1"/>
</dbReference>
<dbReference type="EMBL" id="JAFJYH010000213">
    <property type="protein sequence ID" value="KAG4415687.1"/>
    <property type="molecule type" value="Genomic_DNA"/>
</dbReference>
<evidence type="ECO:0000313" key="2">
    <source>
        <dbReference type="Proteomes" id="UP000664132"/>
    </source>
</evidence>
<dbReference type="PANTHER" id="PTHR37540">
    <property type="entry name" value="TRANSCRIPTION FACTOR (ACR-2), PUTATIVE-RELATED-RELATED"/>
    <property type="match status" value="1"/>
</dbReference>
<sequence length="322" mass="35787">MLSDTVSVDDAVFSETSSPVNPRKEYLSFVMTDAALLHATLSHSAVRHNILHGLPSPDSCTDATIIAVACLALFEQLTGSTSSARLHMDGLEAMVKTRGGIDAIRQGSHARKLTTWIDSCASILLEAPARFTLTLPPDEERPTEWFPYSNLAQTYLASLTINTSLPALSAEAISVYWGIHNVTRLKEMTSRLSKPPEILAYSDMVERLERLTVDILQLAALAISDSDTAILVLFANVTLLHIYMFMREMPLGISFLSMLSRRIRRVLSSLAPIEVEKIQTLYPDVCFAGLARRLCEAITLSQEEKESDLDVNDIEEYLREWL</sequence>
<dbReference type="OrthoDB" id="4158087at2759"/>
<accession>A0A8H7T9P4</accession>
<organism evidence="1 2">
    <name type="scientific">Cadophora malorum</name>
    <dbReference type="NCBI Taxonomy" id="108018"/>
    <lineage>
        <taxon>Eukaryota</taxon>
        <taxon>Fungi</taxon>
        <taxon>Dikarya</taxon>
        <taxon>Ascomycota</taxon>
        <taxon>Pezizomycotina</taxon>
        <taxon>Leotiomycetes</taxon>
        <taxon>Helotiales</taxon>
        <taxon>Ploettnerulaceae</taxon>
        <taxon>Cadophora</taxon>
    </lineage>
</organism>
<gene>
    <name evidence="1" type="ORF">IFR04_011192</name>
</gene>
<reference evidence="1" key="1">
    <citation type="submission" date="2021-02" db="EMBL/GenBank/DDBJ databases">
        <title>Genome sequence Cadophora malorum strain M34.</title>
        <authorList>
            <person name="Stefanovic E."/>
            <person name="Vu D."/>
            <person name="Scully C."/>
            <person name="Dijksterhuis J."/>
            <person name="Roader J."/>
            <person name="Houbraken J."/>
        </authorList>
    </citation>
    <scope>NUCLEOTIDE SEQUENCE</scope>
    <source>
        <strain evidence="1">M34</strain>
    </source>
</reference>
<keyword evidence="2" id="KW-1185">Reference proteome</keyword>
<comment type="caution">
    <text evidence="1">The sequence shown here is derived from an EMBL/GenBank/DDBJ whole genome shotgun (WGS) entry which is preliminary data.</text>
</comment>
<name>A0A8H7T9P4_9HELO</name>
<protein>
    <submittedName>
        <fullName evidence="1">Uncharacterized protein</fullName>
    </submittedName>
</protein>
<dbReference type="Proteomes" id="UP000664132">
    <property type="component" value="Unassembled WGS sequence"/>
</dbReference>
<proteinExistence type="predicted"/>
<dbReference type="AlphaFoldDB" id="A0A8H7T9P4"/>
<evidence type="ECO:0000313" key="1">
    <source>
        <dbReference type="EMBL" id="KAG4415687.1"/>
    </source>
</evidence>